<protein>
    <submittedName>
        <fullName evidence="2">Uncharacterized protein</fullName>
    </submittedName>
</protein>
<name>A0AA37GJW7_9PEZI</name>
<keyword evidence="3" id="KW-1185">Reference proteome</keyword>
<proteinExistence type="predicted"/>
<evidence type="ECO:0000256" key="1">
    <source>
        <dbReference type="SAM" id="MobiDB-lite"/>
    </source>
</evidence>
<organism evidence="2 3">
    <name type="scientific">Colletotrichum liriopes</name>
    <dbReference type="NCBI Taxonomy" id="708192"/>
    <lineage>
        <taxon>Eukaryota</taxon>
        <taxon>Fungi</taxon>
        <taxon>Dikarya</taxon>
        <taxon>Ascomycota</taxon>
        <taxon>Pezizomycotina</taxon>
        <taxon>Sordariomycetes</taxon>
        <taxon>Hypocreomycetidae</taxon>
        <taxon>Glomerellales</taxon>
        <taxon>Glomerellaceae</taxon>
        <taxon>Colletotrichum</taxon>
        <taxon>Colletotrichum spaethianum species complex</taxon>
    </lineage>
</organism>
<sequence length="99" mass="10373">MKLAHDTDGEGSDKTPLRKTNRGFANANAPGDASPQTAPRAIGGRPFRPRLCVHLGAVAVGDQGSADEALMRFFDRFPAFALAAGGRRMKGGQPPVVEA</sequence>
<evidence type="ECO:0000313" key="2">
    <source>
        <dbReference type="EMBL" id="GJC82072.1"/>
    </source>
</evidence>
<dbReference type="EMBL" id="BPPX01000008">
    <property type="protein sequence ID" value="GJC82072.1"/>
    <property type="molecule type" value="Genomic_DNA"/>
</dbReference>
<accession>A0AA37GJW7</accession>
<evidence type="ECO:0000313" key="3">
    <source>
        <dbReference type="Proteomes" id="UP001055172"/>
    </source>
</evidence>
<feature type="compositionally biased region" description="Basic and acidic residues" evidence="1">
    <location>
        <begin position="1"/>
        <end position="16"/>
    </location>
</feature>
<dbReference type="Proteomes" id="UP001055172">
    <property type="component" value="Unassembled WGS sequence"/>
</dbReference>
<reference evidence="2 3" key="1">
    <citation type="submission" date="2021-07" db="EMBL/GenBank/DDBJ databases">
        <title>Genome data of Colletotrichum spaethianum.</title>
        <authorList>
            <person name="Utami Y.D."/>
            <person name="Hiruma K."/>
        </authorList>
    </citation>
    <scope>NUCLEOTIDE SEQUENCE [LARGE SCALE GENOMIC DNA]</scope>
    <source>
        <strain evidence="2 3">MAFF 242679</strain>
    </source>
</reference>
<feature type="region of interest" description="Disordered" evidence="1">
    <location>
        <begin position="1"/>
        <end position="45"/>
    </location>
</feature>
<dbReference type="AlphaFoldDB" id="A0AA37GJW7"/>
<comment type="caution">
    <text evidence="2">The sequence shown here is derived from an EMBL/GenBank/DDBJ whole genome shotgun (WGS) entry which is preliminary data.</text>
</comment>
<gene>
    <name evidence="2" type="ORF">ColLi_04910</name>
</gene>